<dbReference type="GO" id="GO:0033554">
    <property type="term" value="P:cellular response to stress"/>
    <property type="evidence" value="ECO:0007669"/>
    <property type="project" value="TreeGrafter"/>
</dbReference>
<dbReference type="GO" id="GO:0042744">
    <property type="term" value="P:hydrogen peroxide catabolic process"/>
    <property type="evidence" value="ECO:0007669"/>
    <property type="project" value="TreeGrafter"/>
</dbReference>
<dbReference type="EMBL" id="CP015518">
    <property type="protein sequence ID" value="APG23762.1"/>
    <property type="molecule type" value="Genomic_DNA"/>
</dbReference>
<feature type="region of interest" description="Disordered" evidence="5">
    <location>
        <begin position="1"/>
        <end position="26"/>
    </location>
</feature>
<dbReference type="GO" id="GO:0008379">
    <property type="term" value="F:thioredoxin peroxidase activity"/>
    <property type="evidence" value="ECO:0007669"/>
    <property type="project" value="TreeGrafter"/>
</dbReference>
<evidence type="ECO:0000313" key="7">
    <source>
        <dbReference type="EMBL" id="APG23762.1"/>
    </source>
</evidence>
<evidence type="ECO:0000259" key="6">
    <source>
        <dbReference type="Pfam" id="PF00578"/>
    </source>
</evidence>
<accession>A0A1L3GCU6</accession>
<keyword evidence="8" id="KW-1185">Reference proteome</keyword>
<comment type="similarity">
    <text evidence="1">Belongs to the peroxiredoxin family. AhpC/Prx1 subfamily.</text>
</comment>
<dbReference type="Proteomes" id="UP000182264">
    <property type="component" value="Chromosome"/>
</dbReference>
<dbReference type="Gene3D" id="3.40.30.10">
    <property type="entry name" value="Glutaredoxin"/>
    <property type="match status" value="1"/>
</dbReference>
<dbReference type="PANTHER" id="PTHR10681:SF128">
    <property type="entry name" value="THIOREDOXIN-DEPENDENT PEROXIDE REDUCTASE, MITOCHONDRIAL"/>
    <property type="match status" value="1"/>
</dbReference>
<feature type="domain" description="Alkyl hydroperoxide reductase subunit C/ Thiol specific antioxidant" evidence="6">
    <location>
        <begin position="43"/>
        <end position="84"/>
    </location>
</feature>
<dbReference type="PANTHER" id="PTHR10681">
    <property type="entry name" value="THIOREDOXIN PEROXIDASE"/>
    <property type="match status" value="1"/>
</dbReference>
<keyword evidence="2" id="KW-0560">Oxidoreductase</keyword>
<evidence type="ECO:0000256" key="4">
    <source>
        <dbReference type="ARBA" id="ARBA00037420"/>
    </source>
</evidence>
<gene>
    <name evidence="7" type="ORF">A7E75_01045</name>
</gene>
<dbReference type="SUPFAM" id="SSF52833">
    <property type="entry name" value="Thioredoxin-like"/>
    <property type="match status" value="1"/>
</dbReference>
<name>A0A1L3GCU6_SYNAC</name>
<sequence length="84" mass="9169">MTDKPKAGCARPTGGLVGQTESTEKNEVTQQAKEVMRMTIQLGKAAPDFSAPAYYKGDFTSVKLSDFLGKWVVLCLYPGDFTFV</sequence>
<evidence type="ECO:0000256" key="3">
    <source>
        <dbReference type="ARBA" id="ARBA00032824"/>
    </source>
</evidence>
<evidence type="ECO:0000256" key="1">
    <source>
        <dbReference type="ARBA" id="ARBA00009796"/>
    </source>
</evidence>
<dbReference type="OrthoDB" id="9812811at2"/>
<dbReference type="GO" id="GO:0006979">
    <property type="term" value="P:response to oxidative stress"/>
    <property type="evidence" value="ECO:0007669"/>
    <property type="project" value="TreeGrafter"/>
</dbReference>
<dbReference type="InterPro" id="IPR000866">
    <property type="entry name" value="AhpC/TSA"/>
</dbReference>
<dbReference type="KEGG" id="pace:A6070_09655"/>
<protein>
    <recommendedName>
        <fullName evidence="3">Thioredoxin peroxidase</fullName>
    </recommendedName>
</protein>
<comment type="function">
    <text evidence="4">Thiol-specific peroxidase that catalyzes the reduction of hydrogen peroxide and organic hydroperoxides to water and alcohols, respectively. Plays a role in cell protection against oxidative stress by detoxifying peroxides.</text>
</comment>
<evidence type="ECO:0000256" key="2">
    <source>
        <dbReference type="ARBA" id="ARBA00023002"/>
    </source>
</evidence>
<dbReference type="InterPro" id="IPR036249">
    <property type="entry name" value="Thioredoxin-like_sf"/>
</dbReference>
<evidence type="ECO:0000256" key="5">
    <source>
        <dbReference type="SAM" id="MobiDB-lite"/>
    </source>
</evidence>
<dbReference type="InterPro" id="IPR050217">
    <property type="entry name" value="Peroxiredoxin"/>
</dbReference>
<dbReference type="STRING" id="29542.A6070_09655"/>
<organism evidence="7 8">
    <name type="scientific">Syntrophotalea acetylenica</name>
    <name type="common">Pelobacter acetylenicus</name>
    <dbReference type="NCBI Taxonomy" id="29542"/>
    <lineage>
        <taxon>Bacteria</taxon>
        <taxon>Pseudomonadati</taxon>
        <taxon>Thermodesulfobacteriota</taxon>
        <taxon>Desulfuromonadia</taxon>
        <taxon>Desulfuromonadales</taxon>
        <taxon>Syntrophotaleaceae</taxon>
        <taxon>Syntrophotalea</taxon>
    </lineage>
</organism>
<dbReference type="Pfam" id="PF00578">
    <property type="entry name" value="AhpC-TSA"/>
    <property type="match status" value="1"/>
</dbReference>
<dbReference type="GO" id="GO:0005829">
    <property type="term" value="C:cytosol"/>
    <property type="evidence" value="ECO:0007669"/>
    <property type="project" value="TreeGrafter"/>
</dbReference>
<reference evidence="7 8" key="1">
    <citation type="journal article" date="2017" name="Genome Announc.">
        <title>Complete Genome Sequences of Two Acetylene-Fermenting Pelobacter acetylenicus Strains.</title>
        <authorList>
            <person name="Sutton J.M."/>
            <person name="Baesman S.M."/>
            <person name="Fierst J.L."/>
            <person name="Poret-Peterson A.T."/>
            <person name="Oremland R.S."/>
            <person name="Dunlap D.S."/>
            <person name="Akob D.M."/>
        </authorList>
    </citation>
    <scope>NUCLEOTIDE SEQUENCE [LARGE SCALE GENOMIC DNA]</scope>
    <source>
        <strain evidence="7 8">DSM 3247</strain>
    </source>
</reference>
<dbReference type="AlphaFoldDB" id="A0A1L3GCU6"/>
<proteinExistence type="inferred from homology"/>
<dbReference type="GO" id="GO:0045454">
    <property type="term" value="P:cell redox homeostasis"/>
    <property type="evidence" value="ECO:0007669"/>
    <property type="project" value="TreeGrafter"/>
</dbReference>
<evidence type="ECO:0000313" key="8">
    <source>
        <dbReference type="Proteomes" id="UP000182264"/>
    </source>
</evidence>